<reference evidence="1 2" key="1">
    <citation type="submission" date="2019-06" db="EMBL/GenBank/DDBJ databases">
        <title>Genome analyses of bacteria isolated from kimchi.</title>
        <authorList>
            <person name="Lee S."/>
            <person name="Ahn S."/>
            <person name="Roh S."/>
        </authorList>
    </citation>
    <scope>NUCLEOTIDE SEQUENCE [LARGE SCALE GENOMIC DNA]</scope>
    <source>
        <strain evidence="1 2">CBA4606</strain>
    </source>
</reference>
<proteinExistence type="predicted"/>
<name>A0A5B8STN8_9GAMM</name>
<gene>
    <name evidence="1" type="ORF">FGL86_11720</name>
</gene>
<dbReference type="OrthoDB" id="4312432at2"/>
<protein>
    <submittedName>
        <fullName evidence="1">Uncharacterized protein</fullName>
    </submittedName>
</protein>
<dbReference type="EMBL" id="CP042382">
    <property type="protein sequence ID" value="QEA39671.1"/>
    <property type="molecule type" value="Genomic_DNA"/>
</dbReference>
<dbReference type="KEGG" id="paur:FGL86_11720"/>
<dbReference type="InterPro" id="IPR022118">
    <property type="entry name" value="Peptidase_C70_AvrRpt2"/>
</dbReference>
<keyword evidence="2" id="KW-1185">Reference proteome</keyword>
<dbReference type="Pfam" id="PF12385">
    <property type="entry name" value="Peptidase_C70"/>
    <property type="match status" value="1"/>
</dbReference>
<dbReference type="Proteomes" id="UP000321272">
    <property type="component" value="Chromosome"/>
</dbReference>
<evidence type="ECO:0000313" key="2">
    <source>
        <dbReference type="Proteomes" id="UP000321272"/>
    </source>
</evidence>
<evidence type="ECO:0000313" key="1">
    <source>
        <dbReference type="EMBL" id="QEA39671.1"/>
    </source>
</evidence>
<accession>A0A5B8STN8</accession>
<organism evidence="1 2">
    <name type="scientific">Pistricoccus aurantiacus</name>
    <dbReference type="NCBI Taxonomy" id="1883414"/>
    <lineage>
        <taxon>Bacteria</taxon>
        <taxon>Pseudomonadati</taxon>
        <taxon>Pseudomonadota</taxon>
        <taxon>Gammaproteobacteria</taxon>
        <taxon>Oceanospirillales</taxon>
        <taxon>Halomonadaceae</taxon>
        <taxon>Pistricoccus</taxon>
    </lineage>
</organism>
<sequence>MWSASVTPMARCFPPTSSSPTTWWLHRRALMDLTGKLTSRRIRDFSGFLVTADYLDILMAATEEAAAITAPGRSAANAAADGSFTLTVPDADGRSGPISVSAFGPDGVLAGQTELPADSNGNNVRLAVAVATPVLVEPSDDVTLGAQPKYIGRVIDTAGRAAPAGLIVVLWAHAPNANKAAPISVATTAENGYFYGPWPPDPYAEAFAVVTGGAPASIPLSGNHLPRRIMVVLPELPAPPAKAEDCECPETPPRMPNLNELGENPQSFAADIGRCVDFTIPNRSVEEVVYQAVVRTTQPALNPPAPPKKPPIPPFLIDRLVKLAQLRPQAVVLDTETQPGVTTAPTALLARSTLTTGVGTRTGGAVMGSAFERAAALTPGIDLNGIWQGARAPDRSVLDSVLEARARNGTPVELETSVVADLVRENRPLSPLRVLNAEHVSVVRRVRNAADRLTEAGAGRFDLSDTKQVDWEDSPERYQATTIVHGHLLSIKQVWRADGYSMGDLLYSLPLAPGQQKLVSVLDWDREEVAARRAARELREQVNAQLARDRDISDIIRSSLSESLDARSHADVRAGGGALGGFIGPFVFGAAGGVSSAGSTASQTSGRSVTGLALNHVRDRTQQAASAVRAQRTTVVQTARQSESVRAQTEVIANYNHCHAVTVEYFEVLRHLQVTQELAHVQECLFVPFSISPFNADKALRWRTPLMAQLRQPDLTGAFDAVDRVRDNWEHADYPLARYADERLTYLDTEFRMRISLPRPADDEDDLFVAANWKPYEDESLLGPNSAQAVWERFLGGLRPEDRDAIWEARIAPAVAQRLVEKLAMRLIRAGSSFENLIVDPTLVSQYRNDRPLLVSLRIAPPLPNMTRADVARVEIRFDGVTTLPAGAALRVDSATMSYRTDHYNGHLFRNRRVLNDLSLRNTGQDTVQIATPLTVAEKRNPREHDRRYSERLLSHLNEHVEYYHRAIWMAMDPNRRFLLLDGFIAPDAGGRSVASVVENRVIGIVGNSLVMPVAPGQRLDPTYEFAEATPEDLRHLYAIEAAPPMRISIPTSGVFAEAVMGKCNSCEVIDDTRFWHWEDAPIPDRPTAIGAVSLASRRQAPPGVAPDEFPQGIVRMQAIPEAPAPTGLAAAMQALGANNIFKDITGVVLNQQNAAQALKSSIKVGQEFAQRASALAQQKFLDRAMDRDLAAIKKARDQKLIDKEGAQKLTEDLFRRAIGEKQPTQESPTKKPAVKNAIDRAVKSKEGSVRVTRPDGSVELQTRNRIGGAAIDVAIDPPISPIKQLSNMVCWAAGGAMMRGWQVRQSQTTEAFLDGLGGDWRTRYDNNQGLSPADFRAFMAAVGLTETPSQSFTPQGLARLLTAGPVLTIGDDGVRNNKVVHVRIVTQMKGDGTPTGTQVIAADSAVGAEVPLDFVTFARNLEAPEPVMTRLGVFQF</sequence>